<protein>
    <recommendedName>
        <fullName evidence="3">MBL fold metallo-hydrolase</fullName>
    </recommendedName>
</protein>
<dbReference type="AlphaFoldDB" id="A0A7J5FS87"/>
<organism evidence="1 2">
    <name type="scientific">Phocaeicola vulgatus</name>
    <name type="common">Bacteroides vulgatus</name>
    <dbReference type="NCBI Taxonomy" id="821"/>
    <lineage>
        <taxon>Bacteria</taxon>
        <taxon>Pseudomonadati</taxon>
        <taxon>Bacteroidota</taxon>
        <taxon>Bacteroidia</taxon>
        <taxon>Bacteroidales</taxon>
        <taxon>Bacteroidaceae</taxon>
        <taxon>Phocaeicola</taxon>
    </lineage>
</organism>
<proteinExistence type="predicted"/>
<dbReference type="PANTHER" id="PTHR30619">
    <property type="entry name" value="DNA INTERNALIZATION/COMPETENCE PROTEIN COMEC/REC2"/>
    <property type="match status" value="1"/>
</dbReference>
<name>A0A7J5FS87_PHOVU</name>
<sequence length="343" mass="38617">MSKIYFLPVRHGDAFIIECTQGDAHGLVVIDGGPMGCGHILQKKLKELGTPDLMVLTHYDDDHIGGILQLVGTCLDDNVALAKEVWANCAGYVEMAENKSTNAKQGVTLSVKLNELKEKHEIIWRDDLSEGFKTNLPFASIEVVSPPETIRRMVIKKQEEEGQQLLKASQMNIDNLKKSITELTEYIPKEPDLNKDAELANASSIALILKCDDLSILMLGDCYPQNVERYLREKGYSEDNPLVVDFVKVSHHGSRNNTSNSLLDIIRCDKFIISTNGGNCRSNHPDRITIAHILCHEKRNKDRKVHLYFNHKKELIEANGAPFLNAGECKEWNFEIHDNITEL</sequence>
<dbReference type="SUPFAM" id="SSF56281">
    <property type="entry name" value="Metallo-hydrolase/oxidoreductase"/>
    <property type="match status" value="1"/>
</dbReference>
<gene>
    <name evidence="1" type="ORF">GAS37_21115</name>
</gene>
<dbReference type="InterPro" id="IPR052159">
    <property type="entry name" value="Competence_DNA_uptake"/>
</dbReference>
<evidence type="ECO:0000313" key="2">
    <source>
        <dbReference type="Proteomes" id="UP000470332"/>
    </source>
</evidence>
<comment type="caution">
    <text evidence="1">The sequence shown here is derived from an EMBL/GenBank/DDBJ whole genome shotgun (WGS) entry which is preliminary data.</text>
</comment>
<dbReference type="PANTHER" id="PTHR30619:SF1">
    <property type="entry name" value="RECOMBINATION PROTEIN 2"/>
    <property type="match status" value="1"/>
</dbReference>
<dbReference type="Gene3D" id="3.60.15.10">
    <property type="entry name" value="Ribonuclease Z/Hydroxyacylglutathione hydrolase-like"/>
    <property type="match status" value="1"/>
</dbReference>
<evidence type="ECO:0000313" key="1">
    <source>
        <dbReference type="EMBL" id="KAB3854169.1"/>
    </source>
</evidence>
<dbReference type="Proteomes" id="UP000470332">
    <property type="component" value="Unassembled WGS sequence"/>
</dbReference>
<accession>A0A7J5FS87</accession>
<evidence type="ECO:0008006" key="3">
    <source>
        <dbReference type="Google" id="ProtNLM"/>
    </source>
</evidence>
<dbReference type="EMBL" id="WCXA01000066">
    <property type="protein sequence ID" value="KAB3854169.1"/>
    <property type="molecule type" value="Genomic_DNA"/>
</dbReference>
<dbReference type="InterPro" id="IPR036866">
    <property type="entry name" value="RibonucZ/Hydroxyglut_hydro"/>
</dbReference>
<reference evidence="1 2" key="1">
    <citation type="journal article" date="2019" name="Nat. Med.">
        <title>A library of human gut bacterial isolates paired with longitudinal multiomics data enables mechanistic microbiome research.</title>
        <authorList>
            <person name="Poyet M."/>
            <person name="Groussin M."/>
            <person name="Gibbons S.M."/>
            <person name="Avila-Pacheco J."/>
            <person name="Jiang X."/>
            <person name="Kearney S.M."/>
            <person name="Perrotta A.R."/>
            <person name="Berdy B."/>
            <person name="Zhao S."/>
            <person name="Lieberman T.D."/>
            <person name="Swanson P.K."/>
            <person name="Smith M."/>
            <person name="Roesemann S."/>
            <person name="Alexander J.E."/>
            <person name="Rich S.A."/>
            <person name="Livny J."/>
            <person name="Vlamakis H."/>
            <person name="Clish C."/>
            <person name="Bullock K."/>
            <person name="Deik A."/>
            <person name="Scott J."/>
            <person name="Pierce K.A."/>
            <person name="Xavier R.J."/>
            <person name="Alm E.J."/>
        </authorList>
    </citation>
    <scope>NUCLEOTIDE SEQUENCE [LARGE SCALE GENOMIC DNA]</scope>
    <source>
        <strain evidence="1 2">BIOML-A9</strain>
    </source>
</reference>